<dbReference type="Proteomes" id="UP000068210">
    <property type="component" value="Chromosome"/>
</dbReference>
<dbReference type="Pfam" id="PF06004">
    <property type="entry name" value="DUF903"/>
    <property type="match status" value="1"/>
</dbReference>
<dbReference type="NCBIfam" id="NF033216">
    <property type="entry name" value="lipo_YgdI_YgdR"/>
    <property type="match status" value="1"/>
</dbReference>
<dbReference type="EMBL" id="CP010415">
    <property type="protein sequence ID" value="AJE22056.1"/>
    <property type="molecule type" value="Genomic_DNA"/>
</dbReference>
<keyword evidence="8" id="KW-1185">Reference proteome</keyword>
<dbReference type="GeneID" id="61930397"/>
<keyword evidence="4" id="KW-0564">Palmitate</keyword>
<evidence type="ECO:0000256" key="2">
    <source>
        <dbReference type="ARBA" id="ARBA00022729"/>
    </source>
</evidence>
<dbReference type="InterPro" id="IPR047807">
    <property type="entry name" value="YgdI/YgdR-like_SH3-like"/>
</dbReference>
<sequence>MKTRNVLGAALLLSAIPLIGCSGPAIVTLKDGRELKTTDSPEYEEETGFYRFERYGRRMRVSEDAILSIRDAD</sequence>
<accession>A0A0C4WNE6</accession>
<dbReference type="KEGG" id="acx:Achr_26300"/>
<feature type="domain" description="Lipoprotein YgdI/YgdR-like SH3-like" evidence="6">
    <location>
        <begin position="24"/>
        <end position="70"/>
    </location>
</feature>
<keyword evidence="3" id="KW-0472">Membrane</keyword>
<protein>
    <submittedName>
        <fullName evidence="7">Lipoprotein</fullName>
    </submittedName>
</protein>
<evidence type="ECO:0000256" key="4">
    <source>
        <dbReference type="ARBA" id="ARBA00023139"/>
    </source>
</evidence>
<organism evidence="7 8">
    <name type="scientific">Azotobacter chroococcum NCIMB 8003</name>
    <dbReference type="NCBI Taxonomy" id="1328314"/>
    <lineage>
        <taxon>Bacteria</taxon>
        <taxon>Pseudomonadati</taxon>
        <taxon>Pseudomonadota</taxon>
        <taxon>Gammaproteobacteria</taxon>
        <taxon>Pseudomonadales</taxon>
        <taxon>Pseudomonadaceae</taxon>
        <taxon>Azotobacter</taxon>
    </lineage>
</organism>
<dbReference type="RefSeq" id="WP_039805065.1">
    <property type="nucleotide sequence ID" value="NZ_CP010415.1"/>
</dbReference>
<dbReference type="PANTHER" id="PTHR37011">
    <property type="entry name" value="POT FAMILY PEPTIDE TRANSPORT PROTEIN-RELATED"/>
    <property type="match status" value="1"/>
</dbReference>
<dbReference type="SUPFAM" id="SSF50182">
    <property type="entry name" value="Sm-like ribonucleoproteins"/>
    <property type="match status" value="1"/>
</dbReference>
<keyword evidence="1" id="KW-1003">Cell membrane</keyword>
<evidence type="ECO:0000256" key="1">
    <source>
        <dbReference type="ARBA" id="ARBA00022475"/>
    </source>
</evidence>
<evidence type="ECO:0000313" key="8">
    <source>
        <dbReference type="Proteomes" id="UP000068210"/>
    </source>
</evidence>
<dbReference type="InterPro" id="IPR010920">
    <property type="entry name" value="LSM_dom_sf"/>
</dbReference>
<evidence type="ECO:0000313" key="7">
    <source>
        <dbReference type="EMBL" id="AJE22056.1"/>
    </source>
</evidence>
<dbReference type="InterPro" id="IPR010305">
    <property type="entry name" value="YgdI/YgdR-like"/>
</dbReference>
<evidence type="ECO:0000256" key="5">
    <source>
        <dbReference type="ARBA" id="ARBA00023288"/>
    </source>
</evidence>
<dbReference type="Gene3D" id="2.30.30.100">
    <property type="match status" value="1"/>
</dbReference>
<gene>
    <name evidence="7" type="ORF">Achr_26300</name>
</gene>
<dbReference type="AlphaFoldDB" id="A0A0C4WNE6"/>
<proteinExistence type="predicted"/>
<name>A0A0C4WNE6_9GAMM</name>
<keyword evidence="5 7" id="KW-0449">Lipoprotein</keyword>
<dbReference type="PANTHER" id="PTHR37011:SF1">
    <property type="entry name" value="POT FAMILY PEPTIDE TRANSPORT PROTEIN"/>
    <property type="match status" value="1"/>
</dbReference>
<reference evidence="7 8" key="1">
    <citation type="journal article" date="2015" name="PLoS ONE">
        <title>Azotobacter Genomes: The Genome of Azotobacter chroococcum NCIMB 8003 (ATCC 4412).</title>
        <authorList>
            <person name="Robson R.L."/>
            <person name="Jones R."/>
            <person name="Robson R.M."/>
            <person name="Schwartz A."/>
            <person name="Richardson T.H."/>
        </authorList>
    </citation>
    <scope>NUCLEOTIDE SEQUENCE [LARGE SCALE GENOMIC DNA]</scope>
    <source>
        <strain evidence="7 8">NCIMB 8003</strain>
    </source>
</reference>
<evidence type="ECO:0000256" key="3">
    <source>
        <dbReference type="ARBA" id="ARBA00023136"/>
    </source>
</evidence>
<dbReference type="STRING" id="1328314.Achr_26300"/>
<dbReference type="HOGENOM" id="CLU_182841_3_0_6"/>
<keyword evidence="2" id="KW-0732">Signal</keyword>
<evidence type="ECO:0000259" key="6">
    <source>
        <dbReference type="Pfam" id="PF06004"/>
    </source>
</evidence>